<dbReference type="InterPro" id="IPR036855">
    <property type="entry name" value="Znf_CCCH_sf"/>
</dbReference>
<dbReference type="PROSITE" id="PS50103">
    <property type="entry name" value="ZF_C3H1"/>
    <property type="match status" value="1"/>
</dbReference>
<evidence type="ECO:0000256" key="5">
    <source>
        <dbReference type="ARBA" id="ARBA00023125"/>
    </source>
</evidence>
<evidence type="ECO:0000256" key="3">
    <source>
        <dbReference type="ARBA" id="ARBA00022833"/>
    </source>
</evidence>
<dbReference type="Pfam" id="PF00642">
    <property type="entry name" value="zf-CCCH"/>
    <property type="match status" value="1"/>
</dbReference>
<dbReference type="GO" id="GO:0003677">
    <property type="term" value="F:DNA binding"/>
    <property type="evidence" value="ECO:0007669"/>
    <property type="project" value="UniProtKB-KW"/>
</dbReference>
<dbReference type="PANTHER" id="PTHR24009:SF11">
    <property type="entry name" value="ZINC FINGER CCCH DOMAIN-CONTAINING PROTEIN 53-LIKE"/>
    <property type="match status" value="1"/>
</dbReference>
<dbReference type="OMA" id="MEPLACS"/>
<dbReference type="Gramene" id="Kaladp0037s0282.1.v1.1">
    <property type="protein sequence ID" value="Kaladp0037s0282.1.v1.1"/>
    <property type="gene ID" value="Kaladp0037s0282.v1.1"/>
</dbReference>
<keyword evidence="5" id="KW-0238">DNA-binding</keyword>
<dbReference type="InterPro" id="IPR056276">
    <property type="entry name" value="AtC3H46-like_PABC-like"/>
</dbReference>
<evidence type="ECO:0000259" key="9">
    <source>
        <dbReference type="PROSITE" id="PS50102"/>
    </source>
</evidence>
<reference evidence="11" key="1">
    <citation type="submission" date="2021-01" db="UniProtKB">
        <authorList>
            <consortium name="EnsemblPlants"/>
        </authorList>
    </citation>
    <scope>IDENTIFICATION</scope>
</reference>
<name>A0A7N0THH9_KALFE</name>
<feature type="domain" description="C3H1-type" evidence="10">
    <location>
        <begin position="202"/>
        <end position="229"/>
    </location>
</feature>
<dbReference type="Pfam" id="PF00076">
    <property type="entry name" value="RRM_1"/>
    <property type="match status" value="1"/>
</dbReference>
<protein>
    <submittedName>
        <fullName evidence="11">Uncharacterized protein</fullName>
    </submittedName>
</protein>
<dbReference type="GO" id="GO:0003723">
    <property type="term" value="F:RNA binding"/>
    <property type="evidence" value="ECO:0007669"/>
    <property type="project" value="UniProtKB-UniRule"/>
</dbReference>
<evidence type="ECO:0000259" key="10">
    <source>
        <dbReference type="PROSITE" id="PS50103"/>
    </source>
</evidence>
<dbReference type="InterPro" id="IPR000571">
    <property type="entry name" value="Znf_CCCH"/>
</dbReference>
<feature type="zinc finger region" description="C3H1-type" evidence="7">
    <location>
        <begin position="202"/>
        <end position="229"/>
    </location>
</feature>
<keyword evidence="1 7" id="KW-0479">Metal-binding</keyword>
<dbReference type="Gene3D" id="1.20.120.1350">
    <property type="entry name" value="Pneumovirus matrix protein 2 (M2), zinc-binding domain"/>
    <property type="match status" value="1"/>
</dbReference>
<keyword evidence="4 6" id="KW-0694">RNA-binding</keyword>
<evidence type="ECO:0000256" key="4">
    <source>
        <dbReference type="ARBA" id="ARBA00022884"/>
    </source>
</evidence>
<dbReference type="InterPro" id="IPR035979">
    <property type="entry name" value="RBD_domain_sf"/>
</dbReference>
<dbReference type="FunFam" id="3.30.70.330:FF:000678">
    <property type="entry name" value="zinc finger CCCH domain-containing protein 53-like isoform X2"/>
    <property type="match status" value="1"/>
</dbReference>
<dbReference type="PROSITE" id="PS50102">
    <property type="entry name" value="RRM"/>
    <property type="match status" value="1"/>
</dbReference>
<keyword evidence="12" id="KW-1185">Reference proteome</keyword>
<proteinExistence type="predicted"/>
<dbReference type="Gene3D" id="3.30.70.330">
    <property type="match status" value="1"/>
</dbReference>
<dbReference type="SMART" id="SM00360">
    <property type="entry name" value="RRM"/>
    <property type="match status" value="1"/>
</dbReference>
<feature type="region of interest" description="Disordered" evidence="8">
    <location>
        <begin position="70"/>
        <end position="123"/>
    </location>
</feature>
<sequence length="657" mass="71839">MNSLEPSAVVYSRLSSLDPESASKIMGYILIHGPNEDDMMSLAVAPDDLLQQLIVKGKNYSKILTSTASSLHSPTACPSPRSSFMPSPRFPINGGVGTNLSSPRQIPVVSSSSSSSGSSKASPSYAAVVNGNGPLLSTECDGLGGVGEEESAVPEALSFLNDQSKTDDLYDLDVGSPRSFHKRSLSLSDAYGVGGSDEMTGGFSWRPCMYFARGFCRNGTSCKFVHSGFDDSAPEIIASPGKFDGFEQEMLRSRATQQQRLALASQIMSGSSSPYYKYFTDSPRSMTAAMIMGEGLHKLGQLRHDRTDFSLMGFSSGSRQIYLTFPADSTFREEDVSNYFSLYGPVQDVRIPYQQKRMFGFVTFVHPETVKIILAKGNPHFVCDSRVLVKPYKEKGKVEKKHLMTPQQLERGDLSSCPSPHGVDIRDFDVRVGPRMFYNNAQDLLMRRKLEEQAEFQQALEMQSRKLANLQLLDLKNQPRRHPFSHNHILSPGAAISSPTHPLVSPNHMRSMGVFNQEAFEENITAPMLSLPPNALVNRQTSLDGYSNVNNGNEYINSNTNEIRKLADSGDNESIELVLPDTLDDTTPARSSPSHHQSILSSAMLAMNEHAAAPSSQFSPNSSIIASSACLTNPAHPKSRFLEDPSFGAAGNRAIEM</sequence>
<evidence type="ECO:0000256" key="7">
    <source>
        <dbReference type="PROSITE-ProRule" id="PRU00723"/>
    </source>
</evidence>
<dbReference type="SUPFAM" id="SSF90229">
    <property type="entry name" value="CCCH zinc finger"/>
    <property type="match status" value="1"/>
</dbReference>
<keyword evidence="3 7" id="KW-0862">Zinc</keyword>
<dbReference type="InterPro" id="IPR034365">
    <property type="entry name" value="AtC3H46-like_RRM"/>
</dbReference>
<accession>A0A7N0THH9</accession>
<evidence type="ECO:0000313" key="12">
    <source>
        <dbReference type="Proteomes" id="UP000594263"/>
    </source>
</evidence>
<evidence type="ECO:0000313" key="11">
    <source>
        <dbReference type="EnsemblPlants" id="Kaladp0037s0282.1.v1.1"/>
    </source>
</evidence>
<dbReference type="CDD" id="cd12458">
    <property type="entry name" value="RRM_AtC3H46_like"/>
    <property type="match status" value="1"/>
</dbReference>
<evidence type="ECO:0000256" key="2">
    <source>
        <dbReference type="ARBA" id="ARBA00022771"/>
    </source>
</evidence>
<feature type="compositionally biased region" description="Low complexity" evidence="8">
    <location>
        <begin position="78"/>
        <end position="91"/>
    </location>
</feature>
<dbReference type="SMART" id="SM00356">
    <property type="entry name" value="ZnF_C3H1"/>
    <property type="match status" value="1"/>
</dbReference>
<evidence type="ECO:0000256" key="1">
    <source>
        <dbReference type="ARBA" id="ARBA00022723"/>
    </source>
</evidence>
<dbReference type="GO" id="GO:0008270">
    <property type="term" value="F:zinc ion binding"/>
    <property type="evidence" value="ECO:0007669"/>
    <property type="project" value="UniProtKB-KW"/>
</dbReference>
<dbReference type="Proteomes" id="UP000594263">
    <property type="component" value="Unplaced"/>
</dbReference>
<keyword evidence="2 7" id="KW-0863">Zinc-finger</keyword>
<dbReference type="InterPro" id="IPR000504">
    <property type="entry name" value="RRM_dom"/>
</dbReference>
<evidence type="ECO:0000256" key="8">
    <source>
        <dbReference type="SAM" id="MobiDB-lite"/>
    </source>
</evidence>
<dbReference type="SUPFAM" id="SSF54928">
    <property type="entry name" value="RNA-binding domain, RBD"/>
    <property type="match status" value="1"/>
</dbReference>
<dbReference type="AlphaFoldDB" id="A0A7N0THH9"/>
<evidence type="ECO:0000256" key="6">
    <source>
        <dbReference type="PROSITE-ProRule" id="PRU00176"/>
    </source>
</evidence>
<dbReference type="InterPro" id="IPR012677">
    <property type="entry name" value="Nucleotide-bd_a/b_plait_sf"/>
</dbReference>
<dbReference type="EnsemblPlants" id="Kaladp0037s0282.1.v1.1">
    <property type="protein sequence ID" value="Kaladp0037s0282.1.v1.1"/>
    <property type="gene ID" value="Kaladp0037s0282.v1.1"/>
</dbReference>
<feature type="compositionally biased region" description="Low complexity" evidence="8">
    <location>
        <begin position="101"/>
        <end position="123"/>
    </location>
</feature>
<dbReference type="Pfam" id="PF23182">
    <property type="entry name" value="PABC_AtC3H46"/>
    <property type="match status" value="1"/>
</dbReference>
<organism evidence="11 12">
    <name type="scientific">Kalanchoe fedtschenkoi</name>
    <name type="common">Lavender scallops</name>
    <name type="synonym">South American air plant</name>
    <dbReference type="NCBI Taxonomy" id="63787"/>
    <lineage>
        <taxon>Eukaryota</taxon>
        <taxon>Viridiplantae</taxon>
        <taxon>Streptophyta</taxon>
        <taxon>Embryophyta</taxon>
        <taxon>Tracheophyta</taxon>
        <taxon>Spermatophyta</taxon>
        <taxon>Magnoliopsida</taxon>
        <taxon>eudicotyledons</taxon>
        <taxon>Gunneridae</taxon>
        <taxon>Pentapetalae</taxon>
        <taxon>Saxifragales</taxon>
        <taxon>Crassulaceae</taxon>
        <taxon>Kalanchoe</taxon>
    </lineage>
</organism>
<dbReference type="PANTHER" id="PTHR24009">
    <property type="entry name" value="RNA-BINDING (RRM/RBD/RNP MOTIFS)"/>
    <property type="match status" value="1"/>
</dbReference>
<feature type="domain" description="RRM" evidence="9">
    <location>
        <begin position="319"/>
        <end position="395"/>
    </location>
</feature>